<dbReference type="PRINTS" id="PR00792">
    <property type="entry name" value="PEPSIN"/>
</dbReference>
<keyword evidence="5" id="KW-1185">Reference proteome</keyword>
<feature type="signal peptide" evidence="2">
    <location>
        <begin position="1"/>
        <end position="22"/>
    </location>
</feature>
<keyword evidence="4" id="KW-0378">Hydrolase</keyword>
<dbReference type="Gene3D" id="2.40.70.10">
    <property type="entry name" value="Acid Proteases"/>
    <property type="match status" value="2"/>
</dbReference>
<evidence type="ECO:0000313" key="4">
    <source>
        <dbReference type="EMBL" id="WFD48894.1"/>
    </source>
</evidence>
<dbReference type="PANTHER" id="PTHR47966">
    <property type="entry name" value="BETA-SITE APP-CLEAVING ENZYME, ISOFORM A-RELATED"/>
    <property type="match status" value="1"/>
</dbReference>
<dbReference type="SUPFAM" id="SSF50630">
    <property type="entry name" value="Acid proteases"/>
    <property type="match status" value="1"/>
</dbReference>
<feature type="chain" id="PRO_5046133759" evidence="2">
    <location>
        <begin position="23"/>
        <end position="553"/>
    </location>
</feature>
<dbReference type="InterPro" id="IPR021109">
    <property type="entry name" value="Peptidase_aspartic_dom_sf"/>
</dbReference>
<dbReference type="EMBL" id="CP046236">
    <property type="protein sequence ID" value="WFD48894.1"/>
    <property type="molecule type" value="Genomic_DNA"/>
</dbReference>
<dbReference type="InterPro" id="IPR033121">
    <property type="entry name" value="PEPTIDASE_A1"/>
</dbReference>
<dbReference type="Pfam" id="PF00026">
    <property type="entry name" value="Asp"/>
    <property type="match status" value="1"/>
</dbReference>
<comment type="similarity">
    <text evidence="1">Belongs to the peptidase A1 family.</text>
</comment>
<dbReference type="GO" id="GO:0004190">
    <property type="term" value="F:aspartic-type endopeptidase activity"/>
    <property type="evidence" value="ECO:0007669"/>
    <property type="project" value="UniProtKB-EC"/>
</dbReference>
<dbReference type="InterPro" id="IPR001461">
    <property type="entry name" value="Aspartic_peptidase_A1"/>
</dbReference>
<dbReference type="EC" id="3.4.23.5" evidence="4"/>
<proteinExistence type="inferred from homology"/>
<evidence type="ECO:0000256" key="2">
    <source>
        <dbReference type="SAM" id="SignalP"/>
    </source>
</evidence>
<protein>
    <submittedName>
        <fullName evidence="4">Cathepsin D</fullName>
        <ecNumber evidence="4">3.4.23.5</ecNumber>
    </submittedName>
</protein>
<sequence length="553" mass="58431">MLTGLVGRAVCAAVLLCQFANAEPTPTPSAHRAEGTGIQVPIRSNSEALHPRNGNLEGDAFVQWMDRERNALNAKYNSTRKHKNAKKHARQLVGIGNYGQNSFYFMPIGIGTPSTTVNVLMDTGSSDFWIADASCSELTGCSESMTLYDPSKSSTFNSSDRTFLTPYGDGTNTVSGKLGADDVTMAEYQVDGLTFGRVSQLTGSTIQPPASGLMGMGFESLSSSESTPFWEVVALQGKVKDPVFSFQLASADSSDSASKVVPGGVFSLGVLDDRQYTGDIAWVDLTEGYGSQGIGYWAITMDKLVANGETIELDQQNIVAVDTGTTLIGGPQSILRQIYSQIPGVRSAPSYLLGGSGYYMYPCTQPFTLKMTFGGKEFTLDNENLNLGRLSSRSNMCISSLFDAPQSQNSAMPAWILGDTFLRTVFSVYSWNPERVGFASLPSGGASTLPMTSITSGETFSDASTSLAGGGSVTSSALLTSSSSVHSRQTGLLGGNGLPTPSLVSVPTGFQSLASLRSYGLGGNQDNGVQVPYSVYLVLYSAVIATVTAAFVL</sequence>
<dbReference type="PROSITE" id="PS51767">
    <property type="entry name" value="PEPTIDASE_A1"/>
    <property type="match status" value="1"/>
</dbReference>
<keyword evidence="2" id="KW-0732">Signal</keyword>
<evidence type="ECO:0000256" key="1">
    <source>
        <dbReference type="ARBA" id="ARBA00007447"/>
    </source>
</evidence>
<organism evidence="4 5">
    <name type="scientific">Malassezia furfur</name>
    <name type="common">Pityriasis versicolor infection agent</name>
    <name type="synonym">Pityrosporum furfur</name>
    <dbReference type="NCBI Taxonomy" id="55194"/>
    <lineage>
        <taxon>Eukaryota</taxon>
        <taxon>Fungi</taxon>
        <taxon>Dikarya</taxon>
        <taxon>Basidiomycota</taxon>
        <taxon>Ustilaginomycotina</taxon>
        <taxon>Malasseziomycetes</taxon>
        <taxon>Malasseziales</taxon>
        <taxon>Malasseziaceae</taxon>
        <taxon>Malassezia</taxon>
    </lineage>
</organism>
<accession>A0ABY8EVE3</accession>
<evidence type="ECO:0000313" key="5">
    <source>
        <dbReference type="Proteomes" id="UP000818624"/>
    </source>
</evidence>
<dbReference type="InterPro" id="IPR034164">
    <property type="entry name" value="Pepsin-like_dom"/>
</dbReference>
<feature type="domain" description="Peptidase A1" evidence="3">
    <location>
        <begin position="104"/>
        <end position="439"/>
    </location>
</feature>
<dbReference type="CDD" id="cd05471">
    <property type="entry name" value="pepsin_like"/>
    <property type="match status" value="1"/>
</dbReference>
<dbReference type="PANTHER" id="PTHR47966:SF57">
    <property type="entry name" value="PEPTIDASE A1 DOMAIN-CONTAINING PROTEIN"/>
    <property type="match status" value="1"/>
</dbReference>
<reference evidence="4 5" key="1">
    <citation type="journal article" date="2020" name="Elife">
        <title>Loss of centromere function drives karyotype evolution in closely related Malassezia species.</title>
        <authorList>
            <person name="Sankaranarayanan S.R."/>
            <person name="Ianiri G."/>
            <person name="Coelho M.A."/>
            <person name="Reza M.H."/>
            <person name="Thimmappa B.C."/>
            <person name="Ganguly P."/>
            <person name="Vadnala R.N."/>
            <person name="Sun S."/>
            <person name="Siddharthan R."/>
            <person name="Tellgren-Roth C."/>
            <person name="Dawson T.L."/>
            <person name="Heitman J."/>
            <person name="Sanyal K."/>
        </authorList>
    </citation>
    <scope>NUCLEOTIDE SEQUENCE [LARGE SCALE GENOMIC DNA]</scope>
    <source>
        <strain evidence="4">CBS14141</strain>
    </source>
</reference>
<evidence type="ECO:0000259" key="3">
    <source>
        <dbReference type="PROSITE" id="PS51767"/>
    </source>
</evidence>
<name>A0ABY8EVE3_MALFU</name>
<dbReference type="Proteomes" id="UP000818624">
    <property type="component" value="Chromosome 3"/>
</dbReference>
<gene>
    <name evidence="4" type="ORF">GLX27_003567</name>
</gene>